<evidence type="ECO:0000313" key="5">
    <source>
        <dbReference type="EMBL" id="SMG33694.1"/>
    </source>
</evidence>
<dbReference type="GO" id="GO:0046914">
    <property type="term" value="F:transition metal ion binding"/>
    <property type="evidence" value="ECO:0007669"/>
    <property type="project" value="InterPro"/>
</dbReference>
<dbReference type="PANTHER" id="PTHR42756:SF1">
    <property type="entry name" value="TRANSCRIPTIONAL REPRESSOR OF EMRAB OPERON"/>
    <property type="match status" value="1"/>
</dbReference>
<dbReference type="PROSITE" id="PS01117">
    <property type="entry name" value="HTH_MARR_1"/>
    <property type="match status" value="1"/>
</dbReference>
<sequence length="155" mass="17748">MSDLNIDKELTWLISDHMTEYVIAFAKIIDNEVSASQYFILQTIEESGPKTSSELAALLGVSLPAITNLTNKLETKGYVERQVMHEDRRNIRVMITAQGKAIVERMQEKHCKLSESLLTTFSQEEKERLVLAYRKMIQVLKQEAGMQTVDREKAE</sequence>
<gene>
    <name evidence="5" type="ORF">SAMN06295960_1861</name>
</gene>
<dbReference type="PRINTS" id="PR00598">
    <property type="entry name" value="HTHMARR"/>
</dbReference>
<dbReference type="SMART" id="SM00347">
    <property type="entry name" value="HTH_MARR"/>
    <property type="match status" value="1"/>
</dbReference>
<organism evidence="5 6">
    <name type="scientific">Paenibacillus aquistagni</name>
    <dbReference type="NCBI Taxonomy" id="1852522"/>
    <lineage>
        <taxon>Bacteria</taxon>
        <taxon>Bacillati</taxon>
        <taxon>Bacillota</taxon>
        <taxon>Bacilli</taxon>
        <taxon>Bacillales</taxon>
        <taxon>Paenibacillaceae</taxon>
        <taxon>Paenibacillus</taxon>
    </lineage>
</organism>
<dbReference type="GO" id="GO:0003677">
    <property type="term" value="F:DNA binding"/>
    <property type="evidence" value="ECO:0007669"/>
    <property type="project" value="UniProtKB-KW"/>
</dbReference>
<dbReference type="STRING" id="1852522.SAMN06295960_1861"/>
<dbReference type="SUPFAM" id="SSF46785">
    <property type="entry name" value="Winged helix' DNA-binding domain"/>
    <property type="match status" value="1"/>
</dbReference>
<dbReference type="InterPro" id="IPR000835">
    <property type="entry name" value="HTH_MarR-typ"/>
</dbReference>
<evidence type="ECO:0000256" key="1">
    <source>
        <dbReference type="ARBA" id="ARBA00023015"/>
    </source>
</evidence>
<dbReference type="InterPro" id="IPR036390">
    <property type="entry name" value="WH_DNA-bd_sf"/>
</dbReference>
<accession>A0A1X7K0H5</accession>
<reference evidence="5 6" key="1">
    <citation type="submission" date="2017-04" db="EMBL/GenBank/DDBJ databases">
        <authorList>
            <person name="Afonso C.L."/>
            <person name="Miller P.J."/>
            <person name="Scott M.A."/>
            <person name="Spackman E."/>
            <person name="Goraichik I."/>
            <person name="Dimitrov K.M."/>
            <person name="Suarez D.L."/>
            <person name="Swayne D.E."/>
        </authorList>
    </citation>
    <scope>NUCLEOTIDE SEQUENCE [LARGE SCALE GENOMIC DNA]</scope>
    <source>
        <strain evidence="5 6">11</strain>
    </source>
</reference>
<dbReference type="Pfam" id="PF01047">
    <property type="entry name" value="MarR"/>
    <property type="match status" value="1"/>
</dbReference>
<dbReference type="PANTHER" id="PTHR42756">
    <property type="entry name" value="TRANSCRIPTIONAL REGULATOR, MARR"/>
    <property type="match status" value="1"/>
</dbReference>
<keyword evidence="6" id="KW-1185">Reference proteome</keyword>
<name>A0A1X7K0H5_9BACL</name>
<dbReference type="InterPro" id="IPR023187">
    <property type="entry name" value="Tscrpt_reg_MarR-type_CS"/>
</dbReference>
<evidence type="ECO:0000313" key="6">
    <source>
        <dbReference type="Proteomes" id="UP000193834"/>
    </source>
</evidence>
<dbReference type="Proteomes" id="UP000193834">
    <property type="component" value="Unassembled WGS sequence"/>
</dbReference>
<evidence type="ECO:0000259" key="4">
    <source>
        <dbReference type="PROSITE" id="PS50995"/>
    </source>
</evidence>
<keyword evidence="2 5" id="KW-0238">DNA-binding</keyword>
<dbReference type="Gene3D" id="1.10.10.10">
    <property type="entry name" value="Winged helix-like DNA-binding domain superfamily/Winged helix DNA-binding domain"/>
    <property type="match status" value="1"/>
</dbReference>
<feature type="domain" description="HTH marR-type" evidence="4">
    <location>
        <begin position="1"/>
        <end position="138"/>
    </location>
</feature>
<dbReference type="GO" id="GO:0003700">
    <property type="term" value="F:DNA-binding transcription factor activity"/>
    <property type="evidence" value="ECO:0007669"/>
    <property type="project" value="InterPro"/>
</dbReference>
<dbReference type="PROSITE" id="PS50995">
    <property type="entry name" value="HTH_MARR_2"/>
    <property type="match status" value="1"/>
</dbReference>
<evidence type="ECO:0000256" key="3">
    <source>
        <dbReference type="ARBA" id="ARBA00023163"/>
    </source>
</evidence>
<keyword evidence="3" id="KW-0804">Transcription</keyword>
<dbReference type="InterPro" id="IPR036388">
    <property type="entry name" value="WH-like_DNA-bd_sf"/>
</dbReference>
<keyword evidence="1" id="KW-0805">Transcription regulation</keyword>
<dbReference type="InterPro" id="IPR022689">
    <property type="entry name" value="Iron_dep_repressor"/>
</dbReference>
<dbReference type="RefSeq" id="WP_085494106.1">
    <property type="nucleotide sequence ID" value="NZ_FXAZ01000002.1"/>
</dbReference>
<evidence type="ECO:0000256" key="2">
    <source>
        <dbReference type="ARBA" id="ARBA00023125"/>
    </source>
</evidence>
<dbReference type="AlphaFoldDB" id="A0A1X7K0H5"/>
<protein>
    <submittedName>
        <fullName evidence="5">DNA-binding transcriptional regulator, MarR family</fullName>
    </submittedName>
</protein>
<proteinExistence type="predicted"/>
<dbReference type="EMBL" id="FXAZ01000002">
    <property type="protein sequence ID" value="SMG33694.1"/>
    <property type="molecule type" value="Genomic_DNA"/>
</dbReference>
<dbReference type="SMART" id="SM00529">
    <property type="entry name" value="HTH_DTXR"/>
    <property type="match status" value="1"/>
</dbReference>
<dbReference type="OrthoDB" id="2600328at2"/>